<evidence type="ECO:0000256" key="10">
    <source>
        <dbReference type="ARBA" id="ARBA00022679"/>
    </source>
</evidence>
<dbReference type="AlphaFoldDB" id="A0A0R1UL31"/>
<keyword evidence="12 18" id="KW-0548">Nucleotidyltransferase</keyword>
<dbReference type="EC" id="2.7.7.41" evidence="6 18"/>
<evidence type="ECO:0000256" key="7">
    <source>
        <dbReference type="ARBA" id="ARBA00019373"/>
    </source>
</evidence>
<evidence type="ECO:0000256" key="8">
    <source>
        <dbReference type="ARBA" id="ARBA00022475"/>
    </source>
</evidence>
<keyword evidence="15 19" id="KW-0472">Membrane</keyword>
<dbReference type="PANTHER" id="PTHR46382">
    <property type="entry name" value="PHOSPHATIDATE CYTIDYLYLTRANSFERASE"/>
    <property type="match status" value="1"/>
</dbReference>
<evidence type="ECO:0000256" key="18">
    <source>
        <dbReference type="RuleBase" id="RU003938"/>
    </source>
</evidence>
<evidence type="ECO:0000256" key="5">
    <source>
        <dbReference type="ARBA" id="ARBA00010185"/>
    </source>
</evidence>
<dbReference type="InterPro" id="IPR000374">
    <property type="entry name" value="PC_trans"/>
</dbReference>
<dbReference type="PROSITE" id="PS01315">
    <property type="entry name" value="CDS"/>
    <property type="match status" value="1"/>
</dbReference>
<proteinExistence type="inferred from homology"/>
<evidence type="ECO:0000256" key="9">
    <source>
        <dbReference type="ARBA" id="ARBA00022516"/>
    </source>
</evidence>
<evidence type="ECO:0000256" key="12">
    <source>
        <dbReference type="ARBA" id="ARBA00022695"/>
    </source>
</evidence>
<keyword evidence="8" id="KW-1003">Cell membrane</keyword>
<keyword evidence="14" id="KW-0443">Lipid metabolism</keyword>
<dbReference type="UniPathway" id="UPA00557">
    <property type="reaction ID" value="UER00614"/>
</dbReference>
<comment type="pathway">
    <text evidence="3 18">Phospholipid metabolism; CDP-diacylglycerol biosynthesis; CDP-diacylglycerol from sn-glycerol 3-phosphate: step 3/3.</text>
</comment>
<gene>
    <name evidence="20" type="ORF">FC21_GL001504</name>
</gene>
<keyword evidence="13 19" id="KW-1133">Transmembrane helix</keyword>
<keyword evidence="9" id="KW-0444">Lipid biosynthesis</keyword>
<evidence type="ECO:0000313" key="20">
    <source>
        <dbReference type="EMBL" id="KRL94032.1"/>
    </source>
</evidence>
<evidence type="ECO:0000256" key="1">
    <source>
        <dbReference type="ARBA" id="ARBA00001698"/>
    </source>
</evidence>
<comment type="subcellular location">
    <subcellularLocation>
        <location evidence="2">Cell membrane</location>
        <topology evidence="2">Multi-pass membrane protein</topology>
    </subcellularLocation>
</comment>
<feature type="transmembrane region" description="Helical" evidence="19">
    <location>
        <begin position="109"/>
        <end position="129"/>
    </location>
</feature>
<dbReference type="OrthoDB" id="9799199at2"/>
<comment type="similarity">
    <text evidence="5 18">Belongs to the CDS family.</text>
</comment>
<organism evidence="20 21">
    <name type="scientific">Limosilactobacillus equigenerosi DSM 18793 = JCM 14505</name>
    <dbReference type="NCBI Taxonomy" id="1423742"/>
    <lineage>
        <taxon>Bacteria</taxon>
        <taxon>Bacillati</taxon>
        <taxon>Bacillota</taxon>
        <taxon>Bacilli</taxon>
        <taxon>Lactobacillales</taxon>
        <taxon>Lactobacillaceae</taxon>
        <taxon>Limosilactobacillus</taxon>
    </lineage>
</organism>
<dbReference type="PANTHER" id="PTHR46382:SF1">
    <property type="entry name" value="PHOSPHATIDATE CYTIDYLYLTRANSFERASE"/>
    <property type="match status" value="1"/>
</dbReference>
<feature type="transmembrane region" description="Helical" evidence="19">
    <location>
        <begin position="6"/>
        <end position="35"/>
    </location>
</feature>
<feature type="transmembrane region" description="Helical" evidence="19">
    <location>
        <begin position="78"/>
        <end position="97"/>
    </location>
</feature>
<dbReference type="Proteomes" id="UP000051084">
    <property type="component" value="Unassembled WGS sequence"/>
</dbReference>
<evidence type="ECO:0000313" key="21">
    <source>
        <dbReference type="Proteomes" id="UP000051084"/>
    </source>
</evidence>
<comment type="catalytic activity">
    <reaction evidence="1 18">
        <text>a 1,2-diacyl-sn-glycero-3-phosphate + CTP + H(+) = a CDP-1,2-diacyl-sn-glycerol + diphosphate</text>
        <dbReference type="Rhea" id="RHEA:16229"/>
        <dbReference type="ChEBI" id="CHEBI:15378"/>
        <dbReference type="ChEBI" id="CHEBI:33019"/>
        <dbReference type="ChEBI" id="CHEBI:37563"/>
        <dbReference type="ChEBI" id="CHEBI:58332"/>
        <dbReference type="ChEBI" id="CHEBI:58608"/>
        <dbReference type="EC" id="2.7.7.41"/>
    </reaction>
</comment>
<dbReference type="GO" id="GO:0004605">
    <property type="term" value="F:phosphatidate cytidylyltransferase activity"/>
    <property type="evidence" value="ECO:0007669"/>
    <property type="project" value="UniProtKB-EC"/>
</dbReference>
<evidence type="ECO:0000256" key="16">
    <source>
        <dbReference type="ARBA" id="ARBA00023209"/>
    </source>
</evidence>
<feature type="transmembrane region" description="Helical" evidence="19">
    <location>
        <begin position="200"/>
        <end position="219"/>
    </location>
</feature>
<keyword evidence="16" id="KW-0594">Phospholipid biosynthesis</keyword>
<evidence type="ECO:0000256" key="14">
    <source>
        <dbReference type="ARBA" id="ARBA00023098"/>
    </source>
</evidence>
<keyword evidence="17" id="KW-1208">Phospholipid metabolism</keyword>
<dbReference type="RefSeq" id="WP_054653902.1">
    <property type="nucleotide sequence ID" value="NZ_AZGC01000039.1"/>
</dbReference>
<evidence type="ECO:0000256" key="2">
    <source>
        <dbReference type="ARBA" id="ARBA00004651"/>
    </source>
</evidence>
<evidence type="ECO:0000256" key="6">
    <source>
        <dbReference type="ARBA" id="ARBA00012487"/>
    </source>
</evidence>
<feature type="transmembrane region" description="Helical" evidence="19">
    <location>
        <begin position="135"/>
        <end position="153"/>
    </location>
</feature>
<feature type="transmembrane region" description="Helical" evidence="19">
    <location>
        <begin position="174"/>
        <end position="194"/>
    </location>
</feature>
<sequence length="262" mass="28843">MKTRIITAIIALAVFIPLILIGKLPLTIFALILALIGMSELITMKKLYMVSFAAAVSFIGTIIVAMPDKWVAWMPDQLGRTTLIYIVAMMLLAHTVFHKQRFNFEDAAVLVLGMLYIGFGFNALVIARSVNFETLLYGMLVVWLTDSFAYFCGRMFGKHKLAPKVSPNKTLEGSLGGTIVATLVLAIYLHFFPVGYANQGLMIAMTFVLSVLGQIGDLIESAFKRYYGVKDSGKLLPGHGGILDRFDSMLVVLPAMYILGML</sequence>
<evidence type="ECO:0000256" key="3">
    <source>
        <dbReference type="ARBA" id="ARBA00005119"/>
    </source>
</evidence>
<comment type="caution">
    <text evidence="20">The sequence shown here is derived from an EMBL/GenBank/DDBJ whole genome shotgun (WGS) entry which is preliminary data.</text>
</comment>
<dbReference type="PATRIC" id="fig|1423742.4.peg.1558"/>
<accession>A0A0R1UL31</accession>
<comment type="pathway">
    <text evidence="4">Lipid metabolism.</text>
</comment>
<feature type="transmembrane region" description="Helical" evidence="19">
    <location>
        <begin position="47"/>
        <end position="66"/>
    </location>
</feature>
<name>A0A0R1UL31_9LACO</name>
<dbReference type="EMBL" id="AZGC01000039">
    <property type="protein sequence ID" value="KRL94032.1"/>
    <property type="molecule type" value="Genomic_DNA"/>
</dbReference>
<evidence type="ECO:0000256" key="17">
    <source>
        <dbReference type="ARBA" id="ARBA00023264"/>
    </source>
</evidence>
<keyword evidence="11 18" id="KW-0812">Transmembrane</keyword>
<keyword evidence="10 18" id="KW-0808">Transferase</keyword>
<protein>
    <recommendedName>
        <fullName evidence="7 18">Phosphatidate cytidylyltransferase</fullName>
        <ecNumber evidence="6 18">2.7.7.41</ecNumber>
    </recommendedName>
</protein>
<evidence type="ECO:0000256" key="15">
    <source>
        <dbReference type="ARBA" id="ARBA00023136"/>
    </source>
</evidence>
<evidence type="ECO:0000256" key="4">
    <source>
        <dbReference type="ARBA" id="ARBA00005189"/>
    </source>
</evidence>
<evidence type="ECO:0000256" key="19">
    <source>
        <dbReference type="SAM" id="Phobius"/>
    </source>
</evidence>
<evidence type="ECO:0000256" key="13">
    <source>
        <dbReference type="ARBA" id="ARBA00022989"/>
    </source>
</evidence>
<reference evidence="20 21" key="1">
    <citation type="journal article" date="2015" name="Genome Announc.">
        <title>Expanding the biotechnology potential of lactobacilli through comparative genomics of 213 strains and associated genera.</title>
        <authorList>
            <person name="Sun Z."/>
            <person name="Harris H.M."/>
            <person name="McCann A."/>
            <person name="Guo C."/>
            <person name="Argimon S."/>
            <person name="Zhang W."/>
            <person name="Yang X."/>
            <person name="Jeffery I.B."/>
            <person name="Cooney J.C."/>
            <person name="Kagawa T.F."/>
            <person name="Liu W."/>
            <person name="Song Y."/>
            <person name="Salvetti E."/>
            <person name="Wrobel A."/>
            <person name="Rasinkangas P."/>
            <person name="Parkhill J."/>
            <person name="Rea M.C."/>
            <person name="O'Sullivan O."/>
            <person name="Ritari J."/>
            <person name="Douillard F.P."/>
            <person name="Paul Ross R."/>
            <person name="Yang R."/>
            <person name="Briner A.E."/>
            <person name="Felis G.E."/>
            <person name="de Vos W.M."/>
            <person name="Barrangou R."/>
            <person name="Klaenhammer T.R."/>
            <person name="Caufield P.W."/>
            <person name="Cui Y."/>
            <person name="Zhang H."/>
            <person name="O'Toole P.W."/>
        </authorList>
    </citation>
    <scope>NUCLEOTIDE SEQUENCE [LARGE SCALE GENOMIC DNA]</scope>
    <source>
        <strain evidence="20 21">DSM 18793</strain>
    </source>
</reference>
<dbReference type="GO" id="GO:0005886">
    <property type="term" value="C:plasma membrane"/>
    <property type="evidence" value="ECO:0007669"/>
    <property type="project" value="UniProtKB-SubCell"/>
</dbReference>
<dbReference type="GO" id="GO:0016024">
    <property type="term" value="P:CDP-diacylglycerol biosynthetic process"/>
    <property type="evidence" value="ECO:0007669"/>
    <property type="project" value="UniProtKB-UniPathway"/>
</dbReference>
<dbReference type="Pfam" id="PF01148">
    <property type="entry name" value="CTP_transf_1"/>
    <property type="match status" value="1"/>
</dbReference>
<keyword evidence="21" id="KW-1185">Reference proteome</keyword>
<dbReference type="STRING" id="417373.GCA_001570685_00595"/>
<evidence type="ECO:0000256" key="11">
    <source>
        <dbReference type="ARBA" id="ARBA00022692"/>
    </source>
</evidence>